<dbReference type="InterPro" id="IPR011711">
    <property type="entry name" value="GntR_C"/>
</dbReference>
<evidence type="ECO:0000256" key="3">
    <source>
        <dbReference type="ARBA" id="ARBA00023163"/>
    </source>
</evidence>
<dbReference type="SUPFAM" id="SSF48008">
    <property type="entry name" value="GntR ligand-binding domain-like"/>
    <property type="match status" value="1"/>
</dbReference>
<dbReference type="CDD" id="cd07377">
    <property type="entry name" value="WHTH_GntR"/>
    <property type="match status" value="1"/>
</dbReference>
<dbReference type="PROSITE" id="PS50949">
    <property type="entry name" value="HTH_GNTR"/>
    <property type="match status" value="1"/>
</dbReference>
<evidence type="ECO:0000313" key="5">
    <source>
        <dbReference type="EMBL" id="MXP19796.1"/>
    </source>
</evidence>
<dbReference type="SMART" id="SM00345">
    <property type="entry name" value="HTH_GNTR"/>
    <property type="match status" value="1"/>
</dbReference>
<dbReference type="SUPFAM" id="SSF46785">
    <property type="entry name" value="Winged helix' DNA-binding domain"/>
    <property type="match status" value="1"/>
</dbReference>
<dbReference type="Gene3D" id="1.10.10.10">
    <property type="entry name" value="Winged helix-like DNA-binding domain superfamily/Winged helix DNA-binding domain"/>
    <property type="match status" value="1"/>
</dbReference>
<dbReference type="AlphaFoldDB" id="A0A6L7GIX1"/>
<dbReference type="Pfam" id="PF00392">
    <property type="entry name" value="GntR"/>
    <property type="match status" value="1"/>
</dbReference>
<sequence>MSQPLQSSESPTRSRRLVDVAYEQLRDDLISLTIEPGSPLNEKELAERLGTGLTPVRDAIKRLALERLVVTFPRRGTFATDISVGDEAWLTEVRVELEGLAAAQASIRATQEERDALVQIVRTHPDAHHRSSGYLEIDTTIHRMIYAAAHNPFLADTLNQYANLSMRIWNFGLQRMVGTATDNCDQAEVVAAIAQGDADAAREAARAHLRDFSVSVRRMLNQ</sequence>
<dbReference type="Pfam" id="PF07729">
    <property type="entry name" value="FCD"/>
    <property type="match status" value="1"/>
</dbReference>
<dbReference type="InterPro" id="IPR036390">
    <property type="entry name" value="WH_DNA-bd_sf"/>
</dbReference>
<evidence type="ECO:0000313" key="6">
    <source>
        <dbReference type="Proteomes" id="UP000475545"/>
    </source>
</evidence>
<evidence type="ECO:0000259" key="4">
    <source>
        <dbReference type="PROSITE" id="PS50949"/>
    </source>
</evidence>
<name>A0A6L7GIX1_9ACTN</name>
<dbReference type="SMART" id="SM00895">
    <property type="entry name" value="FCD"/>
    <property type="match status" value="1"/>
</dbReference>
<dbReference type="GO" id="GO:0003677">
    <property type="term" value="F:DNA binding"/>
    <property type="evidence" value="ECO:0007669"/>
    <property type="project" value="UniProtKB-KW"/>
</dbReference>
<dbReference type="InterPro" id="IPR000524">
    <property type="entry name" value="Tscrpt_reg_HTH_GntR"/>
</dbReference>
<evidence type="ECO:0000256" key="1">
    <source>
        <dbReference type="ARBA" id="ARBA00023015"/>
    </source>
</evidence>
<dbReference type="InterPro" id="IPR036388">
    <property type="entry name" value="WH-like_DNA-bd_sf"/>
</dbReference>
<dbReference type="InterPro" id="IPR008920">
    <property type="entry name" value="TF_FadR/GntR_C"/>
</dbReference>
<keyword evidence="3" id="KW-0804">Transcription</keyword>
<protein>
    <submittedName>
        <fullName evidence="5">FCD domain-containing protein</fullName>
    </submittedName>
</protein>
<dbReference type="EMBL" id="WMBR01000001">
    <property type="protein sequence ID" value="MXP19796.1"/>
    <property type="molecule type" value="Genomic_DNA"/>
</dbReference>
<keyword evidence="2" id="KW-0238">DNA-binding</keyword>
<dbReference type="PANTHER" id="PTHR43537">
    <property type="entry name" value="TRANSCRIPTIONAL REGULATOR, GNTR FAMILY"/>
    <property type="match status" value="1"/>
</dbReference>
<dbReference type="PANTHER" id="PTHR43537:SF24">
    <property type="entry name" value="GLUCONATE OPERON TRANSCRIPTIONAL REPRESSOR"/>
    <property type="match status" value="1"/>
</dbReference>
<keyword evidence="6" id="KW-1185">Reference proteome</keyword>
<dbReference type="Proteomes" id="UP000475545">
    <property type="component" value="Unassembled WGS sequence"/>
</dbReference>
<keyword evidence="1" id="KW-0805">Transcription regulation</keyword>
<organism evidence="5 6">
    <name type="scientific">Gordonia mangrovi</name>
    <dbReference type="NCBI Taxonomy" id="2665643"/>
    <lineage>
        <taxon>Bacteria</taxon>
        <taxon>Bacillati</taxon>
        <taxon>Actinomycetota</taxon>
        <taxon>Actinomycetes</taxon>
        <taxon>Mycobacteriales</taxon>
        <taxon>Gordoniaceae</taxon>
        <taxon>Gordonia</taxon>
    </lineage>
</organism>
<dbReference type="Gene3D" id="1.20.120.530">
    <property type="entry name" value="GntR ligand-binding domain-like"/>
    <property type="match status" value="1"/>
</dbReference>
<proteinExistence type="predicted"/>
<comment type="caution">
    <text evidence="5">The sequence shown here is derived from an EMBL/GenBank/DDBJ whole genome shotgun (WGS) entry which is preliminary data.</text>
</comment>
<feature type="domain" description="HTH gntR-type" evidence="4">
    <location>
        <begin position="15"/>
        <end position="82"/>
    </location>
</feature>
<accession>A0A6L7GIX1</accession>
<reference evidence="5 6" key="1">
    <citation type="submission" date="2019-11" db="EMBL/GenBank/DDBJ databases">
        <title>Gordonia sp. nov., a novel actinobacterium isolated from mangrove soil in Hainan.</title>
        <authorList>
            <person name="Huang X."/>
            <person name="Xie Y."/>
            <person name="Chu X."/>
            <person name="Xiao K."/>
        </authorList>
    </citation>
    <scope>NUCLEOTIDE SEQUENCE [LARGE SCALE GENOMIC DNA]</scope>
    <source>
        <strain evidence="5 6">HNM0687</strain>
    </source>
</reference>
<dbReference type="RefSeq" id="WP_160899991.1">
    <property type="nucleotide sequence ID" value="NZ_CP102850.1"/>
</dbReference>
<evidence type="ECO:0000256" key="2">
    <source>
        <dbReference type="ARBA" id="ARBA00023125"/>
    </source>
</evidence>
<gene>
    <name evidence="5" type="ORF">GIY30_00265</name>
</gene>
<dbReference type="GO" id="GO:0003700">
    <property type="term" value="F:DNA-binding transcription factor activity"/>
    <property type="evidence" value="ECO:0007669"/>
    <property type="project" value="InterPro"/>
</dbReference>